<sequence>MRCFGSFLDLLWRKLLILKQKYDQNISALFFNYFLTLAFIV</sequence>
<evidence type="ECO:0000313" key="2">
    <source>
        <dbReference type="Proteomes" id="UP000490535"/>
    </source>
</evidence>
<proteinExistence type="predicted"/>
<dbReference type="EMBL" id="WNDP01000030">
    <property type="protein sequence ID" value="KAF1025974.1"/>
    <property type="molecule type" value="Genomic_DNA"/>
</dbReference>
<dbReference type="Proteomes" id="UP000490535">
    <property type="component" value="Unassembled WGS sequence"/>
</dbReference>
<comment type="caution">
    <text evidence="1">The sequence shown here is derived from an EMBL/GenBank/DDBJ whole genome shotgun (WGS) entry which is preliminary data.</text>
</comment>
<name>A0A833PHS0_ACIBZ</name>
<protein>
    <submittedName>
        <fullName evidence="1">Uncharacterized protein</fullName>
    </submittedName>
</protein>
<dbReference type="AlphaFoldDB" id="A0A833PHS0"/>
<reference evidence="2" key="1">
    <citation type="journal article" date="2020" name="MBio">
        <title>Horizontal gene transfer to a defensive symbiont with a reduced genome amongst a multipartite beetle microbiome.</title>
        <authorList>
            <person name="Waterworth S.C."/>
            <person name="Florez L.V."/>
            <person name="Rees E.R."/>
            <person name="Hertweck C."/>
            <person name="Kaltenpoth M."/>
            <person name="Kwan J.C."/>
        </authorList>
    </citation>
    <scope>NUCLEOTIDE SEQUENCE [LARGE SCALE GENOMIC DNA]</scope>
</reference>
<organism evidence="1 2">
    <name type="scientific">Acinetobacter bereziniae</name>
    <name type="common">Acinetobacter genomosp. 10</name>
    <dbReference type="NCBI Taxonomy" id="106648"/>
    <lineage>
        <taxon>Bacteria</taxon>
        <taxon>Pseudomonadati</taxon>
        <taxon>Pseudomonadota</taxon>
        <taxon>Gammaproteobacteria</taxon>
        <taxon>Moraxellales</taxon>
        <taxon>Moraxellaceae</taxon>
        <taxon>Acinetobacter</taxon>
    </lineage>
</organism>
<gene>
    <name evidence="1" type="ORF">GAK29_01555</name>
</gene>
<accession>A0A833PHS0</accession>
<evidence type="ECO:0000313" key="1">
    <source>
        <dbReference type="EMBL" id="KAF1025974.1"/>
    </source>
</evidence>